<name>A0A419V3G9_9BACL</name>
<protein>
    <submittedName>
        <fullName evidence="9">Cytochrome c550</fullName>
    </submittedName>
</protein>
<dbReference type="AlphaFoldDB" id="A0A419V3G9"/>
<dbReference type="InterPro" id="IPR012218">
    <property type="entry name" value="Cyt_c_BACSU-c550-type"/>
</dbReference>
<comment type="caution">
    <text evidence="9">The sequence shown here is derived from an EMBL/GenBank/DDBJ whole genome shotgun (WGS) entry which is preliminary data.</text>
</comment>
<dbReference type="PIRSF" id="PIRSF000025">
    <property type="entry name" value="Cytc_Bsub_c550"/>
    <property type="match status" value="1"/>
</dbReference>
<evidence type="ECO:0000259" key="8">
    <source>
        <dbReference type="PROSITE" id="PS51007"/>
    </source>
</evidence>
<evidence type="ECO:0000256" key="1">
    <source>
        <dbReference type="ARBA" id="ARBA00022448"/>
    </source>
</evidence>
<dbReference type="Gene3D" id="1.10.760.10">
    <property type="entry name" value="Cytochrome c-like domain"/>
    <property type="match status" value="1"/>
</dbReference>
<dbReference type="Pfam" id="PF13442">
    <property type="entry name" value="Cytochrome_CBB3"/>
    <property type="match status" value="1"/>
</dbReference>
<feature type="binding site" description="axial binding residue" evidence="7">
    <location>
        <position position="100"/>
    </location>
    <ligand>
        <name>heme c</name>
        <dbReference type="ChEBI" id="CHEBI:61717"/>
    </ligand>
    <ligandPart>
        <name>Fe</name>
        <dbReference type="ChEBI" id="CHEBI:18248"/>
    </ligandPart>
</feature>
<dbReference type="InterPro" id="IPR051811">
    <property type="entry name" value="Cytochrome_c550/c551-like"/>
</dbReference>
<dbReference type="PROSITE" id="PS51007">
    <property type="entry name" value="CYTC"/>
    <property type="match status" value="1"/>
</dbReference>
<organism evidence="9 10">
    <name type="scientific">Sinobaca qinghaiensis</name>
    <dbReference type="NCBI Taxonomy" id="342944"/>
    <lineage>
        <taxon>Bacteria</taxon>
        <taxon>Bacillati</taxon>
        <taxon>Bacillota</taxon>
        <taxon>Bacilli</taxon>
        <taxon>Bacillales</taxon>
        <taxon>Sporolactobacillaceae</taxon>
        <taxon>Sinobaca</taxon>
    </lineage>
</organism>
<evidence type="ECO:0000256" key="5">
    <source>
        <dbReference type="ARBA" id="ARBA00023004"/>
    </source>
</evidence>
<gene>
    <name evidence="9" type="ORF">ATL39_2222</name>
</gene>
<evidence type="ECO:0000256" key="6">
    <source>
        <dbReference type="PIRSR" id="PIRSR000025-1"/>
    </source>
</evidence>
<evidence type="ECO:0000256" key="2">
    <source>
        <dbReference type="ARBA" id="ARBA00022617"/>
    </source>
</evidence>
<dbReference type="InterPro" id="IPR036909">
    <property type="entry name" value="Cyt_c-like_dom_sf"/>
</dbReference>
<keyword evidence="5 7" id="KW-0408">Iron</keyword>
<reference evidence="9 10" key="1">
    <citation type="submission" date="2018-09" db="EMBL/GenBank/DDBJ databases">
        <title>Genomic Encyclopedia of Archaeal and Bacterial Type Strains, Phase II (KMG-II): from individual species to whole genera.</title>
        <authorList>
            <person name="Goeker M."/>
        </authorList>
    </citation>
    <scope>NUCLEOTIDE SEQUENCE [LARGE SCALE GENOMIC DNA]</scope>
    <source>
        <strain evidence="9 10">DSM 17008</strain>
    </source>
</reference>
<keyword evidence="1" id="KW-0813">Transport</keyword>
<dbReference type="GO" id="GO:0009055">
    <property type="term" value="F:electron transfer activity"/>
    <property type="evidence" value="ECO:0007669"/>
    <property type="project" value="InterPro"/>
</dbReference>
<feature type="binding site" description="axial binding residue" evidence="7">
    <location>
        <position position="64"/>
    </location>
    <ligand>
        <name>heme c</name>
        <dbReference type="ChEBI" id="CHEBI:61717"/>
    </ligand>
    <ligandPart>
        <name>Fe</name>
        <dbReference type="ChEBI" id="CHEBI:18248"/>
    </ligandPart>
</feature>
<dbReference type="GO" id="GO:0005506">
    <property type="term" value="F:iron ion binding"/>
    <property type="evidence" value="ECO:0007669"/>
    <property type="project" value="InterPro"/>
</dbReference>
<dbReference type="GO" id="GO:0016020">
    <property type="term" value="C:membrane"/>
    <property type="evidence" value="ECO:0007669"/>
    <property type="project" value="InterPro"/>
</dbReference>
<keyword evidence="2 6" id="KW-0349">Heme</keyword>
<dbReference type="PANTHER" id="PTHR37823:SF4">
    <property type="entry name" value="MENAQUINOL-CYTOCHROME C REDUCTASE CYTOCHROME B_C SUBUNIT"/>
    <property type="match status" value="1"/>
</dbReference>
<dbReference type="EMBL" id="RAPK01000009">
    <property type="protein sequence ID" value="RKD73020.1"/>
    <property type="molecule type" value="Genomic_DNA"/>
</dbReference>
<evidence type="ECO:0000313" key="9">
    <source>
        <dbReference type="EMBL" id="RKD73020.1"/>
    </source>
</evidence>
<accession>A0A419V3G9</accession>
<dbReference type="Proteomes" id="UP000285120">
    <property type="component" value="Unassembled WGS sequence"/>
</dbReference>
<feature type="binding site" description="covalent" evidence="6">
    <location>
        <position position="60"/>
    </location>
    <ligand>
        <name>heme c</name>
        <dbReference type="ChEBI" id="CHEBI:61717"/>
    </ligand>
</feature>
<evidence type="ECO:0000256" key="7">
    <source>
        <dbReference type="PIRSR" id="PIRSR000025-2"/>
    </source>
</evidence>
<evidence type="ECO:0000256" key="4">
    <source>
        <dbReference type="ARBA" id="ARBA00022982"/>
    </source>
</evidence>
<evidence type="ECO:0000256" key="3">
    <source>
        <dbReference type="ARBA" id="ARBA00022723"/>
    </source>
</evidence>
<evidence type="ECO:0000313" key="10">
    <source>
        <dbReference type="Proteomes" id="UP000285120"/>
    </source>
</evidence>
<proteinExistence type="predicted"/>
<keyword evidence="4" id="KW-0249">Electron transport</keyword>
<dbReference type="RefSeq" id="WP_120193406.1">
    <property type="nucleotide sequence ID" value="NZ_RAPK01000009.1"/>
</dbReference>
<dbReference type="PANTHER" id="PTHR37823">
    <property type="entry name" value="CYTOCHROME C-553-LIKE"/>
    <property type="match status" value="1"/>
</dbReference>
<feature type="binding site" description="covalent" evidence="6">
    <location>
        <position position="63"/>
    </location>
    <ligand>
        <name>heme c</name>
        <dbReference type="ChEBI" id="CHEBI:61717"/>
    </ligand>
</feature>
<dbReference type="GO" id="GO:0020037">
    <property type="term" value="F:heme binding"/>
    <property type="evidence" value="ECO:0007669"/>
    <property type="project" value="InterPro"/>
</dbReference>
<sequence>MKRKPLIPFLLIAVLGLLLTLGLSFIGLSEQAEREAEESGEASVEDDPVAYGEDLVAENCISCHGENLEGQGEFPAINNAASNYSAEEISTIAQEGIGDMPGGIAANAEEGDAIAEYLMSLEE</sequence>
<dbReference type="InterPro" id="IPR009056">
    <property type="entry name" value="Cyt_c-like_dom"/>
</dbReference>
<dbReference type="SUPFAM" id="SSF46626">
    <property type="entry name" value="Cytochrome c"/>
    <property type="match status" value="1"/>
</dbReference>
<keyword evidence="3 7" id="KW-0479">Metal-binding</keyword>
<feature type="domain" description="Cytochrome c" evidence="8">
    <location>
        <begin position="47"/>
        <end position="122"/>
    </location>
</feature>
<dbReference type="OrthoDB" id="7933886at2"/>
<comment type="PTM">
    <text evidence="6">Binds 1 heme c group covalently per subunit.</text>
</comment>
<keyword evidence="10" id="KW-1185">Reference proteome</keyword>